<gene>
    <name evidence="4" type="ORF">Pa4123_43780</name>
</gene>
<reference evidence="4" key="1">
    <citation type="submission" date="2022-12" db="EMBL/GenBank/DDBJ databases">
        <title>New Phytohabitans aurantiacus sp. RD004123 nov., an actinomycete isolated from soil.</title>
        <authorList>
            <person name="Triningsih D.W."/>
            <person name="Harunari E."/>
            <person name="Igarashi Y."/>
        </authorList>
    </citation>
    <scope>NUCLEOTIDE SEQUENCE</scope>
    <source>
        <strain evidence="4">RD004123</strain>
    </source>
</reference>
<dbReference type="Gene3D" id="3.40.630.30">
    <property type="match status" value="1"/>
</dbReference>
<dbReference type="EMBL" id="BSDI01000021">
    <property type="protein sequence ID" value="GLH99103.1"/>
    <property type="molecule type" value="Genomic_DNA"/>
</dbReference>
<dbReference type="Pfam" id="PF00583">
    <property type="entry name" value="Acetyltransf_1"/>
    <property type="match status" value="1"/>
</dbReference>
<dbReference type="PANTHER" id="PTHR43877">
    <property type="entry name" value="AMINOALKYLPHOSPHONATE N-ACETYLTRANSFERASE-RELATED-RELATED"/>
    <property type="match status" value="1"/>
</dbReference>
<dbReference type="PROSITE" id="PS51186">
    <property type="entry name" value="GNAT"/>
    <property type="match status" value="1"/>
</dbReference>
<sequence length="142" mass="15679">MYSLRPATAVDLDLCFDLHAAAMRSYVAAVWGWDDGVQRDFHARGFDPARTRILTVDGRDLGVLIVEYRPDEIVLGRIELHPDAQGRGIGTALIRGVLAEGAASGRPVTLEVLTVNPRAQALYERLGFREVGRSGVKVRMRH</sequence>
<evidence type="ECO:0000259" key="3">
    <source>
        <dbReference type="PROSITE" id="PS51186"/>
    </source>
</evidence>
<evidence type="ECO:0000256" key="1">
    <source>
        <dbReference type="ARBA" id="ARBA00022679"/>
    </source>
</evidence>
<dbReference type="Proteomes" id="UP001144280">
    <property type="component" value="Unassembled WGS sequence"/>
</dbReference>
<evidence type="ECO:0000256" key="2">
    <source>
        <dbReference type="ARBA" id="ARBA00023315"/>
    </source>
</evidence>
<keyword evidence="1" id="KW-0808">Transferase</keyword>
<dbReference type="InterPro" id="IPR050832">
    <property type="entry name" value="Bact_Acetyltransf"/>
</dbReference>
<dbReference type="CDD" id="cd04301">
    <property type="entry name" value="NAT_SF"/>
    <property type="match status" value="1"/>
</dbReference>
<organism evidence="4 5">
    <name type="scientific">Phytohabitans aurantiacus</name>
    <dbReference type="NCBI Taxonomy" id="3016789"/>
    <lineage>
        <taxon>Bacteria</taxon>
        <taxon>Bacillati</taxon>
        <taxon>Actinomycetota</taxon>
        <taxon>Actinomycetes</taxon>
        <taxon>Micromonosporales</taxon>
        <taxon>Micromonosporaceae</taxon>
    </lineage>
</organism>
<dbReference type="InterPro" id="IPR000182">
    <property type="entry name" value="GNAT_dom"/>
</dbReference>
<accession>A0ABQ5QX30</accession>
<dbReference type="RefSeq" id="WP_281898533.1">
    <property type="nucleotide sequence ID" value="NZ_BSDI01000021.1"/>
</dbReference>
<evidence type="ECO:0000313" key="4">
    <source>
        <dbReference type="EMBL" id="GLH99103.1"/>
    </source>
</evidence>
<feature type="domain" description="N-acetyltransferase" evidence="3">
    <location>
        <begin position="2"/>
        <end position="142"/>
    </location>
</feature>
<name>A0ABQ5QX30_9ACTN</name>
<protein>
    <recommendedName>
        <fullName evidence="3">N-acetyltransferase domain-containing protein</fullName>
    </recommendedName>
</protein>
<comment type="caution">
    <text evidence="4">The sequence shown here is derived from an EMBL/GenBank/DDBJ whole genome shotgun (WGS) entry which is preliminary data.</text>
</comment>
<keyword evidence="5" id="KW-1185">Reference proteome</keyword>
<dbReference type="SUPFAM" id="SSF55729">
    <property type="entry name" value="Acyl-CoA N-acyltransferases (Nat)"/>
    <property type="match status" value="1"/>
</dbReference>
<evidence type="ECO:0000313" key="5">
    <source>
        <dbReference type="Proteomes" id="UP001144280"/>
    </source>
</evidence>
<keyword evidence="2" id="KW-0012">Acyltransferase</keyword>
<dbReference type="InterPro" id="IPR016181">
    <property type="entry name" value="Acyl_CoA_acyltransferase"/>
</dbReference>
<proteinExistence type="predicted"/>